<evidence type="ECO:0000313" key="2">
    <source>
        <dbReference type="EMBL" id="KAJ2740792.1"/>
    </source>
</evidence>
<reference evidence="2" key="1">
    <citation type="submission" date="2022-07" db="EMBL/GenBank/DDBJ databases">
        <title>Phylogenomic reconstructions and comparative analyses of Kickxellomycotina fungi.</title>
        <authorList>
            <person name="Reynolds N.K."/>
            <person name="Stajich J.E."/>
            <person name="Barry K."/>
            <person name="Grigoriev I.V."/>
            <person name="Crous P."/>
            <person name="Smith M.E."/>
        </authorList>
    </citation>
    <scope>NUCLEOTIDE SEQUENCE</scope>
    <source>
        <strain evidence="2">BCRC 34297</strain>
    </source>
</reference>
<dbReference type="Proteomes" id="UP001140011">
    <property type="component" value="Unassembled WGS sequence"/>
</dbReference>
<protein>
    <submittedName>
        <fullName evidence="2">Uncharacterized protein</fullName>
    </submittedName>
</protein>
<feature type="region of interest" description="Disordered" evidence="1">
    <location>
        <begin position="1"/>
        <end position="128"/>
    </location>
</feature>
<dbReference type="AlphaFoldDB" id="A0A9W8GLZ6"/>
<name>A0A9W8GLZ6_9FUNG</name>
<comment type="caution">
    <text evidence="2">The sequence shown here is derived from an EMBL/GenBank/DDBJ whole genome shotgun (WGS) entry which is preliminary data.</text>
</comment>
<feature type="region of interest" description="Disordered" evidence="1">
    <location>
        <begin position="144"/>
        <end position="255"/>
    </location>
</feature>
<feature type="compositionally biased region" description="Low complexity" evidence="1">
    <location>
        <begin position="168"/>
        <end position="182"/>
    </location>
</feature>
<dbReference type="OrthoDB" id="2503928at2759"/>
<accession>A0A9W8GLZ6</accession>
<sequence>SSPETARKRRRKADEKQPSADAAGPVTPMGALRKSQVSDLSFKVALPRAAPAPEPEKASDHSPGVDLDQDLDQHEDLDLGQHADLKLDQHKDLDEPELDQRQDAVQPAALAPPKFSLAPPLASAPSTRFTMTPDALRQLASANQQAPPLVQPQHHRRATTNQISQINRLPPVAPRIAVAPRNPQAPRVVQPTGDSDGDSDGDLQRRRVATLRQHVEGARAGSHSRRSSVASTISESRGATAIPSRAASDRVAREPQFKRKRRGALRAVASWVGVAAAALAAWRTHEQWSLGFGNARAELAFQPAPAGSALLAMPAAPAGPDVADQIRYWAQYARAYVQPQPMSCPEHAECAP</sequence>
<feature type="compositionally biased region" description="Basic and acidic residues" evidence="1">
    <location>
        <begin position="71"/>
        <end position="102"/>
    </location>
</feature>
<keyword evidence="3" id="KW-1185">Reference proteome</keyword>
<evidence type="ECO:0000256" key="1">
    <source>
        <dbReference type="SAM" id="MobiDB-lite"/>
    </source>
</evidence>
<gene>
    <name evidence="2" type="ORF">GGI19_007047</name>
</gene>
<proteinExistence type="predicted"/>
<feature type="non-terminal residue" evidence="2">
    <location>
        <position position="1"/>
    </location>
</feature>
<organism evidence="2 3">
    <name type="scientific">Coemansia pectinata</name>
    <dbReference type="NCBI Taxonomy" id="1052879"/>
    <lineage>
        <taxon>Eukaryota</taxon>
        <taxon>Fungi</taxon>
        <taxon>Fungi incertae sedis</taxon>
        <taxon>Zoopagomycota</taxon>
        <taxon>Kickxellomycotina</taxon>
        <taxon>Kickxellomycetes</taxon>
        <taxon>Kickxellales</taxon>
        <taxon>Kickxellaceae</taxon>
        <taxon>Coemansia</taxon>
    </lineage>
</organism>
<dbReference type="EMBL" id="JANBUH010002113">
    <property type="protein sequence ID" value="KAJ2740792.1"/>
    <property type="molecule type" value="Genomic_DNA"/>
</dbReference>
<feature type="non-terminal residue" evidence="2">
    <location>
        <position position="352"/>
    </location>
</feature>
<feature type="compositionally biased region" description="Low complexity" evidence="1">
    <location>
        <begin position="227"/>
        <end position="237"/>
    </location>
</feature>
<evidence type="ECO:0000313" key="3">
    <source>
        <dbReference type="Proteomes" id="UP001140011"/>
    </source>
</evidence>